<keyword evidence="4 8" id="KW-0812">Transmembrane</keyword>
<dbReference type="InterPro" id="IPR003416">
    <property type="entry name" value="MgtC/SapB/SrpB/YhiD_fam"/>
</dbReference>
<comment type="caution">
    <text evidence="10">The sequence shown here is derived from an EMBL/GenBank/DDBJ whole genome shotgun (WGS) entry which is preliminary data.</text>
</comment>
<reference evidence="10 11" key="1">
    <citation type="journal article" date="2016" name="Nat. Commun.">
        <title>Thousands of microbial genomes shed light on interconnected biogeochemical processes in an aquifer system.</title>
        <authorList>
            <person name="Anantharaman K."/>
            <person name="Brown C.T."/>
            <person name="Hug L.A."/>
            <person name="Sharon I."/>
            <person name="Castelle C.J."/>
            <person name="Probst A.J."/>
            <person name="Thomas B.C."/>
            <person name="Singh A."/>
            <person name="Wilkins M.J."/>
            <person name="Karaoz U."/>
            <person name="Brodie E.L."/>
            <person name="Williams K.H."/>
            <person name="Hubbard S.S."/>
            <person name="Banfield J.F."/>
        </authorList>
    </citation>
    <scope>NUCLEOTIDE SEQUENCE [LARGE SCALE GENOMIC DNA]</scope>
</reference>
<protein>
    <recommendedName>
        <fullName evidence="9">MgtC/SapB/SrpB/YhiD N-terminal domain-containing protein</fullName>
    </recommendedName>
</protein>
<dbReference type="InterPro" id="IPR049177">
    <property type="entry name" value="MgtC_SapB_SrpB_YhiD_N"/>
</dbReference>
<evidence type="ECO:0000256" key="6">
    <source>
        <dbReference type="ARBA" id="ARBA00023136"/>
    </source>
</evidence>
<evidence type="ECO:0000313" key="10">
    <source>
        <dbReference type="EMBL" id="OHA85090.1"/>
    </source>
</evidence>
<accession>A0A1G2SJ83</accession>
<evidence type="ECO:0000256" key="8">
    <source>
        <dbReference type="SAM" id="Phobius"/>
    </source>
</evidence>
<evidence type="ECO:0000256" key="4">
    <source>
        <dbReference type="ARBA" id="ARBA00022692"/>
    </source>
</evidence>
<evidence type="ECO:0000259" key="9">
    <source>
        <dbReference type="Pfam" id="PF02308"/>
    </source>
</evidence>
<feature type="transmembrane region" description="Helical" evidence="8">
    <location>
        <begin position="12"/>
        <end position="30"/>
    </location>
</feature>
<proteinExistence type="inferred from homology"/>
<dbReference type="Pfam" id="PF02308">
    <property type="entry name" value="MgtC"/>
    <property type="match status" value="1"/>
</dbReference>
<keyword evidence="3" id="KW-1003">Cell membrane</keyword>
<keyword evidence="6 8" id="KW-0472">Membrane</keyword>
<organism evidence="10 11">
    <name type="scientific">Candidatus Yonathbacteria bacterium RIFOXYD1_FULL_52_36</name>
    <dbReference type="NCBI Taxonomy" id="1802730"/>
    <lineage>
        <taxon>Bacteria</taxon>
        <taxon>Candidatus Yonathiibacteriota</taxon>
    </lineage>
</organism>
<keyword evidence="5 8" id="KW-1133">Transmembrane helix</keyword>
<evidence type="ECO:0000256" key="7">
    <source>
        <dbReference type="SAM" id="MobiDB-lite"/>
    </source>
</evidence>
<feature type="region of interest" description="Disordered" evidence="7">
    <location>
        <begin position="155"/>
        <end position="182"/>
    </location>
</feature>
<evidence type="ECO:0000256" key="2">
    <source>
        <dbReference type="ARBA" id="ARBA00009298"/>
    </source>
</evidence>
<dbReference type="EMBL" id="MHUZ01000031">
    <property type="protein sequence ID" value="OHA85090.1"/>
    <property type="molecule type" value="Genomic_DNA"/>
</dbReference>
<evidence type="ECO:0000313" key="11">
    <source>
        <dbReference type="Proteomes" id="UP000178168"/>
    </source>
</evidence>
<dbReference type="PRINTS" id="PR01837">
    <property type="entry name" value="MGTCSAPBPROT"/>
</dbReference>
<comment type="subcellular location">
    <subcellularLocation>
        <location evidence="1">Cell membrane</location>
        <topology evidence="1">Multi-pass membrane protein</topology>
    </subcellularLocation>
</comment>
<evidence type="ECO:0000256" key="1">
    <source>
        <dbReference type="ARBA" id="ARBA00004651"/>
    </source>
</evidence>
<feature type="domain" description="MgtC/SapB/SrpB/YhiD N-terminal" evidence="9">
    <location>
        <begin position="14"/>
        <end position="141"/>
    </location>
</feature>
<evidence type="ECO:0000256" key="5">
    <source>
        <dbReference type="ARBA" id="ARBA00022989"/>
    </source>
</evidence>
<feature type="compositionally biased region" description="Polar residues" evidence="7">
    <location>
        <begin position="155"/>
        <end position="175"/>
    </location>
</feature>
<feature type="transmembrane region" description="Helical" evidence="8">
    <location>
        <begin position="123"/>
        <end position="141"/>
    </location>
</feature>
<evidence type="ECO:0000256" key="3">
    <source>
        <dbReference type="ARBA" id="ARBA00022475"/>
    </source>
</evidence>
<dbReference type="Proteomes" id="UP000178168">
    <property type="component" value="Unassembled WGS sequence"/>
</dbReference>
<gene>
    <name evidence="10" type="ORF">A2591_02040</name>
</gene>
<feature type="transmembrane region" description="Helical" evidence="8">
    <location>
        <begin position="42"/>
        <end position="62"/>
    </location>
</feature>
<comment type="similarity">
    <text evidence="2">Belongs to the MgtC/SapB family.</text>
</comment>
<dbReference type="PANTHER" id="PTHR33778">
    <property type="entry name" value="PROTEIN MGTC"/>
    <property type="match status" value="1"/>
</dbReference>
<dbReference type="GO" id="GO:0005886">
    <property type="term" value="C:plasma membrane"/>
    <property type="evidence" value="ECO:0007669"/>
    <property type="project" value="UniProtKB-SubCell"/>
</dbReference>
<dbReference type="PANTHER" id="PTHR33778:SF1">
    <property type="entry name" value="MAGNESIUM TRANSPORTER YHID-RELATED"/>
    <property type="match status" value="1"/>
</dbReference>
<feature type="transmembrane region" description="Helical" evidence="8">
    <location>
        <begin position="74"/>
        <end position="92"/>
    </location>
</feature>
<name>A0A1G2SJ83_9BACT</name>
<sequence length="182" mass="19043">MESFLPLLDSFVRLLVAALLGMSLGVERAVAGKTAGMRTYALVSMGAALFIVVSELVLAQYSGAPGASLDPLRVASQIVMGVGFLGAGLIIFRDYQVSGLTTAAGLWVASGIGMAAGFGLFEIAIFSAVLTILVFTGLWYLEMKIKELSRTVSNPMRRGSVNTTPEAPATASQVSGMHHEGE</sequence>
<feature type="transmembrane region" description="Helical" evidence="8">
    <location>
        <begin position="99"/>
        <end position="117"/>
    </location>
</feature>
<dbReference type="AlphaFoldDB" id="A0A1G2SJ83"/>
<dbReference type="STRING" id="1802730.A2591_02040"/>